<proteinExistence type="inferred from homology"/>
<dbReference type="InterPro" id="IPR046373">
    <property type="entry name" value="Acyl-CoA_Oxase/DH_mid-dom_sf"/>
</dbReference>
<evidence type="ECO:0000256" key="3">
    <source>
        <dbReference type="ARBA" id="ARBA00022630"/>
    </source>
</evidence>
<dbReference type="Pfam" id="PF12806">
    <property type="entry name" value="Acyl-CoA_dh_C"/>
    <property type="match status" value="1"/>
</dbReference>
<dbReference type="EMBL" id="BJCL01000005">
    <property type="protein sequence ID" value="GCL63190.1"/>
    <property type="molecule type" value="Genomic_DNA"/>
</dbReference>
<dbReference type="RefSeq" id="WP_137732942.1">
    <property type="nucleotide sequence ID" value="NZ_BJCL01000005.1"/>
</dbReference>
<name>A0A480AQT2_9BURK</name>
<evidence type="ECO:0000259" key="7">
    <source>
        <dbReference type="Pfam" id="PF02770"/>
    </source>
</evidence>
<accession>A0A480AQT2</accession>
<evidence type="ECO:0000313" key="11">
    <source>
        <dbReference type="Proteomes" id="UP000301751"/>
    </source>
</evidence>
<dbReference type="Gene3D" id="2.40.110.10">
    <property type="entry name" value="Butyryl-CoA Dehydrogenase, subunit A, domain 2"/>
    <property type="match status" value="1"/>
</dbReference>
<dbReference type="SUPFAM" id="SSF47203">
    <property type="entry name" value="Acyl-CoA dehydrogenase C-terminal domain-like"/>
    <property type="match status" value="1"/>
</dbReference>
<dbReference type="InterPro" id="IPR052166">
    <property type="entry name" value="Diverse_Acyl-CoA_DH"/>
</dbReference>
<dbReference type="InterPro" id="IPR009100">
    <property type="entry name" value="AcylCoA_DH/oxidase_NM_dom_sf"/>
</dbReference>
<dbReference type="InterPro" id="IPR025878">
    <property type="entry name" value="Acyl-CoA_dh-like_C_dom"/>
</dbReference>
<evidence type="ECO:0000259" key="9">
    <source>
        <dbReference type="Pfam" id="PF12806"/>
    </source>
</evidence>
<evidence type="ECO:0000256" key="5">
    <source>
        <dbReference type="ARBA" id="ARBA00023002"/>
    </source>
</evidence>
<sequence length="596" mass="63241">MWTYQAPVADMLHLLTRVLDAPASWAAQPALADLDADTAAEVLAQAGRFAGEVLAPTNAAGDQQGCTWSPAGVTTPPGFRAAYRAFVDGGWPALACSSDAGGQGLPQVLNMALFEMLAAANHGWTMYPGLLHGAYEVVLHHGTPELKALYLDQLVSGEALGTMCLTEPQAGSDLGLVRTQATVVAGEAANGVPVQVSGSKIFISGGDHDLTVNIVHLVLCRLAGAPAGTKGLSLALVPKLRPDGARNTVVCDGIEHKMGIHGSATCQMRFDAADGWLIGEPHRGLAAMFLMMNAARLHVAMQGVGHLEAATQNAWRYANERLQMRAAVRPADAVAAPGPDPIAWHPAMRRTLWTLQARTDGCRAIAYWCALLLDEAEHHPDAARRATAAGHVAILTPVAKSLFTELGHRSADEALQVWGGYGYVRDYGIEQTVRDSRIAMVYEGTNEIQAIDLVQRKLLDDGGARARALMADLAAEAAACRSRPALQPFADALAQQLALWEQALQALQAGRSADAEHPLRVADDVLAGVGHALLAWAWARIARTAVQAPQPAVPGARSADQWLQSATFGLQWLLPQAQVHWQRATQPGLALPFLAA</sequence>
<dbReference type="PANTHER" id="PTHR42803">
    <property type="entry name" value="ACYL-COA DEHYDROGENASE"/>
    <property type="match status" value="1"/>
</dbReference>
<dbReference type="Proteomes" id="UP000301751">
    <property type="component" value="Unassembled WGS sequence"/>
</dbReference>
<feature type="domain" description="Acetyl-CoA dehydrogenase-like C-terminal" evidence="9">
    <location>
        <begin position="474"/>
        <end position="586"/>
    </location>
</feature>
<feature type="domain" description="Acyl-CoA dehydrogenase/oxidase C-terminal" evidence="6">
    <location>
        <begin position="283"/>
        <end position="456"/>
    </location>
</feature>
<dbReference type="InterPro" id="IPR036250">
    <property type="entry name" value="AcylCo_DH-like_C"/>
</dbReference>
<dbReference type="Pfam" id="PF02771">
    <property type="entry name" value="Acyl-CoA_dh_N"/>
    <property type="match status" value="1"/>
</dbReference>
<dbReference type="Gene3D" id="1.10.540.10">
    <property type="entry name" value="Acyl-CoA dehydrogenase/oxidase, N-terminal domain"/>
    <property type="match status" value="1"/>
</dbReference>
<feature type="domain" description="Acyl-CoA oxidase/dehydrogenase middle" evidence="7">
    <location>
        <begin position="163"/>
        <end position="272"/>
    </location>
</feature>
<keyword evidence="4" id="KW-0274">FAD</keyword>
<dbReference type="InterPro" id="IPR037069">
    <property type="entry name" value="AcylCoA_DH/ox_N_sf"/>
</dbReference>
<keyword evidence="3" id="KW-0285">Flavoprotein</keyword>
<keyword evidence="11" id="KW-1185">Reference proteome</keyword>
<gene>
    <name evidence="10" type="ORF">AQPW35_22710</name>
</gene>
<comment type="similarity">
    <text evidence="2">Belongs to the acyl-CoA dehydrogenase family.</text>
</comment>
<dbReference type="Pfam" id="PF00441">
    <property type="entry name" value="Acyl-CoA_dh_1"/>
    <property type="match status" value="1"/>
</dbReference>
<dbReference type="InterPro" id="IPR006091">
    <property type="entry name" value="Acyl-CoA_Oxase/DH_mid-dom"/>
</dbReference>
<evidence type="ECO:0000259" key="8">
    <source>
        <dbReference type="Pfam" id="PF02771"/>
    </source>
</evidence>
<dbReference type="PANTHER" id="PTHR42803:SF1">
    <property type="entry name" value="BROAD-SPECIFICITY LINEAR ACYL-COA DEHYDROGENASE FADE5"/>
    <property type="match status" value="1"/>
</dbReference>
<dbReference type="InterPro" id="IPR013786">
    <property type="entry name" value="AcylCoA_DH/ox_N"/>
</dbReference>
<dbReference type="GO" id="GO:0050660">
    <property type="term" value="F:flavin adenine dinucleotide binding"/>
    <property type="evidence" value="ECO:0007669"/>
    <property type="project" value="InterPro"/>
</dbReference>
<reference evidence="11" key="1">
    <citation type="submission" date="2019-03" db="EMBL/GenBank/DDBJ databases">
        <title>Aquabacterium pictum sp.nov., the first bacteriochlorophyll a-containing freshwater bacterium in the genus Aquabacterium of the class Betaproteobacteria.</title>
        <authorList>
            <person name="Hirose S."/>
            <person name="Tank M."/>
            <person name="Hara E."/>
            <person name="Tamaki H."/>
            <person name="Takaichi S."/>
            <person name="Haruta S."/>
            <person name="Hanada S."/>
        </authorList>
    </citation>
    <scope>NUCLEOTIDE SEQUENCE [LARGE SCALE GENOMIC DNA]</scope>
    <source>
        <strain evidence="11">W35</strain>
    </source>
</reference>
<dbReference type="OrthoDB" id="9764895at2"/>
<dbReference type="GO" id="GO:0016627">
    <property type="term" value="F:oxidoreductase activity, acting on the CH-CH group of donors"/>
    <property type="evidence" value="ECO:0007669"/>
    <property type="project" value="InterPro"/>
</dbReference>
<evidence type="ECO:0000256" key="4">
    <source>
        <dbReference type="ARBA" id="ARBA00022827"/>
    </source>
</evidence>
<keyword evidence="5" id="KW-0560">Oxidoreductase</keyword>
<feature type="domain" description="Acyl-CoA dehydrogenase/oxidase N-terminal" evidence="8">
    <location>
        <begin position="41"/>
        <end position="158"/>
    </location>
</feature>
<evidence type="ECO:0000256" key="1">
    <source>
        <dbReference type="ARBA" id="ARBA00001974"/>
    </source>
</evidence>
<dbReference type="SUPFAM" id="SSF56645">
    <property type="entry name" value="Acyl-CoA dehydrogenase NM domain-like"/>
    <property type="match status" value="1"/>
</dbReference>
<evidence type="ECO:0000256" key="2">
    <source>
        <dbReference type="ARBA" id="ARBA00009347"/>
    </source>
</evidence>
<protein>
    <submittedName>
        <fullName evidence="10">Acyl-CoA dehydrogenase</fullName>
    </submittedName>
</protein>
<dbReference type="Pfam" id="PF02770">
    <property type="entry name" value="Acyl-CoA_dh_M"/>
    <property type="match status" value="1"/>
</dbReference>
<dbReference type="Gene3D" id="1.20.140.10">
    <property type="entry name" value="Butyryl-CoA Dehydrogenase, subunit A, domain 3"/>
    <property type="match status" value="1"/>
</dbReference>
<evidence type="ECO:0000313" key="10">
    <source>
        <dbReference type="EMBL" id="GCL63190.1"/>
    </source>
</evidence>
<dbReference type="AlphaFoldDB" id="A0A480AQT2"/>
<dbReference type="InterPro" id="IPR009075">
    <property type="entry name" value="AcylCo_DH/oxidase_C"/>
</dbReference>
<organism evidence="10 11">
    <name type="scientific">Pseudaquabacterium pictum</name>
    <dbReference type="NCBI Taxonomy" id="2315236"/>
    <lineage>
        <taxon>Bacteria</taxon>
        <taxon>Pseudomonadati</taxon>
        <taxon>Pseudomonadota</taxon>
        <taxon>Betaproteobacteria</taxon>
        <taxon>Burkholderiales</taxon>
        <taxon>Sphaerotilaceae</taxon>
        <taxon>Pseudaquabacterium</taxon>
    </lineage>
</organism>
<comment type="cofactor">
    <cofactor evidence="1">
        <name>FAD</name>
        <dbReference type="ChEBI" id="CHEBI:57692"/>
    </cofactor>
</comment>
<evidence type="ECO:0000259" key="6">
    <source>
        <dbReference type="Pfam" id="PF00441"/>
    </source>
</evidence>
<comment type="caution">
    <text evidence="10">The sequence shown here is derived from an EMBL/GenBank/DDBJ whole genome shotgun (WGS) entry which is preliminary data.</text>
</comment>